<dbReference type="Proteomes" id="UP001154114">
    <property type="component" value="Chromosome 5"/>
</dbReference>
<dbReference type="Gene3D" id="1.10.3520.10">
    <property type="entry name" value="Glycolipid transfer protein"/>
    <property type="match status" value="1"/>
</dbReference>
<protein>
    <recommendedName>
        <fullName evidence="2">Glycolipid transfer protein domain-containing protein</fullName>
    </recommendedName>
</protein>
<reference evidence="3" key="1">
    <citation type="submission" date="2021-12" db="EMBL/GenBank/DDBJ databases">
        <authorList>
            <person name="King R."/>
        </authorList>
    </citation>
    <scope>NUCLEOTIDE SEQUENCE</scope>
</reference>
<dbReference type="SUPFAM" id="SSF110004">
    <property type="entry name" value="Glycolipid transfer protein, GLTP"/>
    <property type="match status" value="1"/>
</dbReference>
<evidence type="ECO:0000259" key="2">
    <source>
        <dbReference type="Pfam" id="PF08718"/>
    </source>
</evidence>
<dbReference type="EMBL" id="LR824008">
    <property type="protein sequence ID" value="CAD0196707.1"/>
    <property type="molecule type" value="Genomic_DNA"/>
</dbReference>
<evidence type="ECO:0000256" key="1">
    <source>
        <dbReference type="ARBA" id="ARBA00022448"/>
    </source>
</evidence>
<dbReference type="AlphaFoldDB" id="A0A9N8KQS2"/>
<dbReference type="PANTHER" id="PTHR10219">
    <property type="entry name" value="GLYCOLIPID TRANSFER PROTEIN-RELATED"/>
    <property type="match status" value="1"/>
</dbReference>
<proteinExistence type="predicted"/>
<dbReference type="GO" id="GO:0016020">
    <property type="term" value="C:membrane"/>
    <property type="evidence" value="ECO:0007669"/>
    <property type="project" value="TreeGrafter"/>
</dbReference>
<dbReference type="GO" id="GO:0005829">
    <property type="term" value="C:cytosol"/>
    <property type="evidence" value="ECO:0007669"/>
    <property type="project" value="TreeGrafter"/>
</dbReference>
<keyword evidence="1" id="KW-0813">Transport</keyword>
<gene>
    <name evidence="3" type="ORF">CINC_LOCUS10995</name>
</gene>
<name>A0A9N8KQS2_CHRIL</name>
<dbReference type="Pfam" id="PF08718">
    <property type="entry name" value="GLTP"/>
    <property type="match status" value="1"/>
</dbReference>
<dbReference type="InterPro" id="IPR014830">
    <property type="entry name" value="Glycolipid_transfer_prot_dom"/>
</dbReference>
<dbReference type="OrthoDB" id="205255at2759"/>
<dbReference type="InterPro" id="IPR036497">
    <property type="entry name" value="GLTP_sf"/>
</dbReference>
<feature type="domain" description="Glycolipid transfer protein" evidence="2">
    <location>
        <begin position="26"/>
        <end position="164"/>
    </location>
</feature>
<sequence length="203" mass="23661">MASTSKDEDYFFLSIKHFPSVENGKINIVEFLDASTDLVAVVERLGTVFAPVKYDMQGNIDKVKKLYKYDANSCLLELMLDEKARGKPIAAEGVLWLNRALLFFELIFKEVLSHLQANNYDVHMRDIFTVAYEGSVKKYHNWVTQQVFIFICKMSPSLPQIMKSFEIENKVKEFEMKLEKFNIALNLIRCKIDEFFKDNNLFD</sequence>
<evidence type="ECO:0000313" key="4">
    <source>
        <dbReference type="Proteomes" id="UP001154114"/>
    </source>
</evidence>
<dbReference type="GO" id="GO:1902387">
    <property type="term" value="F:ceramide 1-phosphate binding"/>
    <property type="evidence" value="ECO:0007669"/>
    <property type="project" value="TreeGrafter"/>
</dbReference>
<dbReference type="GO" id="GO:1902388">
    <property type="term" value="F:ceramide 1-phosphate transfer activity"/>
    <property type="evidence" value="ECO:0007669"/>
    <property type="project" value="TreeGrafter"/>
</dbReference>
<organism evidence="3 4">
    <name type="scientific">Chrysodeixis includens</name>
    <name type="common">Soybean looper</name>
    <name type="synonym">Pseudoplusia includens</name>
    <dbReference type="NCBI Taxonomy" id="689277"/>
    <lineage>
        <taxon>Eukaryota</taxon>
        <taxon>Metazoa</taxon>
        <taxon>Ecdysozoa</taxon>
        <taxon>Arthropoda</taxon>
        <taxon>Hexapoda</taxon>
        <taxon>Insecta</taxon>
        <taxon>Pterygota</taxon>
        <taxon>Neoptera</taxon>
        <taxon>Endopterygota</taxon>
        <taxon>Lepidoptera</taxon>
        <taxon>Glossata</taxon>
        <taxon>Ditrysia</taxon>
        <taxon>Noctuoidea</taxon>
        <taxon>Noctuidae</taxon>
        <taxon>Plusiinae</taxon>
        <taxon>Chrysodeixis</taxon>
    </lineage>
</organism>
<keyword evidence="4" id="KW-1185">Reference proteome</keyword>
<accession>A0A9N8KQS2</accession>
<evidence type="ECO:0000313" key="3">
    <source>
        <dbReference type="EMBL" id="CAD0196707.1"/>
    </source>
</evidence>
<dbReference type="PANTHER" id="PTHR10219:SF25">
    <property type="entry name" value="PLECKSTRIN HOMOLOGY DOMAIN-CONTAINING FAMILY A MEMBER 8"/>
    <property type="match status" value="1"/>
</dbReference>